<name>A0A8J5JWH7_HOMAM</name>
<reference evidence="2" key="1">
    <citation type="journal article" date="2021" name="Sci. Adv.">
        <title>The American lobster genome reveals insights on longevity, neural, and immune adaptations.</title>
        <authorList>
            <person name="Polinski J.M."/>
            <person name="Zimin A.V."/>
            <person name="Clark K.F."/>
            <person name="Kohn A.B."/>
            <person name="Sadowski N."/>
            <person name="Timp W."/>
            <person name="Ptitsyn A."/>
            <person name="Khanna P."/>
            <person name="Romanova D.Y."/>
            <person name="Williams P."/>
            <person name="Greenwood S.J."/>
            <person name="Moroz L.L."/>
            <person name="Walt D.R."/>
            <person name="Bodnar A.G."/>
        </authorList>
    </citation>
    <scope>NUCLEOTIDE SEQUENCE</scope>
    <source>
        <strain evidence="2">GMGI-L3</strain>
    </source>
</reference>
<dbReference type="AlphaFoldDB" id="A0A8J5JWH7"/>
<evidence type="ECO:0000256" key="1">
    <source>
        <dbReference type="SAM" id="MobiDB-lite"/>
    </source>
</evidence>
<organism evidence="2 3">
    <name type="scientific">Homarus americanus</name>
    <name type="common">American lobster</name>
    <dbReference type="NCBI Taxonomy" id="6706"/>
    <lineage>
        <taxon>Eukaryota</taxon>
        <taxon>Metazoa</taxon>
        <taxon>Ecdysozoa</taxon>
        <taxon>Arthropoda</taxon>
        <taxon>Crustacea</taxon>
        <taxon>Multicrustacea</taxon>
        <taxon>Malacostraca</taxon>
        <taxon>Eumalacostraca</taxon>
        <taxon>Eucarida</taxon>
        <taxon>Decapoda</taxon>
        <taxon>Pleocyemata</taxon>
        <taxon>Astacidea</taxon>
        <taxon>Nephropoidea</taxon>
        <taxon>Nephropidae</taxon>
        <taxon>Homarus</taxon>
    </lineage>
</organism>
<accession>A0A8J5JWH7</accession>
<gene>
    <name evidence="2" type="ORF">Hamer_G002694</name>
</gene>
<feature type="region of interest" description="Disordered" evidence="1">
    <location>
        <begin position="1"/>
        <end position="34"/>
    </location>
</feature>
<evidence type="ECO:0000313" key="3">
    <source>
        <dbReference type="Proteomes" id="UP000747542"/>
    </source>
</evidence>
<sequence>MNSPNRPAAPAVADGGDLGATSADLGPQTEVGDALGKVPHSALGQIGEAASGAVNVHEVLYLTDMDSEALCLQHLHQE</sequence>
<dbReference type="EMBL" id="JAHLQT010026447">
    <property type="protein sequence ID" value="KAG7163503.1"/>
    <property type="molecule type" value="Genomic_DNA"/>
</dbReference>
<comment type="caution">
    <text evidence="2">The sequence shown here is derived from an EMBL/GenBank/DDBJ whole genome shotgun (WGS) entry which is preliminary data.</text>
</comment>
<proteinExistence type="predicted"/>
<protein>
    <submittedName>
        <fullName evidence="2">Uncharacterized protein</fullName>
    </submittedName>
</protein>
<dbReference type="Proteomes" id="UP000747542">
    <property type="component" value="Unassembled WGS sequence"/>
</dbReference>
<evidence type="ECO:0000313" key="2">
    <source>
        <dbReference type="EMBL" id="KAG7163503.1"/>
    </source>
</evidence>
<keyword evidence="3" id="KW-1185">Reference proteome</keyword>